<evidence type="ECO:0000256" key="2">
    <source>
        <dbReference type="SAM" id="Phobius"/>
    </source>
</evidence>
<dbReference type="EMBL" id="JYIX01000030">
    <property type="protein sequence ID" value="KJL34184.1"/>
    <property type="molecule type" value="Genomic_DNA"/>
</dbReference>
<feature type="transmembrane region" description="Helical" evidence="2">
    <location>
        <begin position="206"/>
        <end position="224"/>
    </location>
</feature>
<evidence type="ECO:0000313" key="5">
    <source>
        <dbReference type="Proteomes" id="UP000033740"/>
    </source>
</evidence>
<comment type="caution">
    <text evidence="4">The sequence shown here is derived from an EMBL/GenBank/DDBJ whole genome shotgun (WGS) entry which is preliminary data.</text>
</comment>
<evidence type="ECO:0000313" key="4">
    <source>
        <dbReference type="EMBL" id="KJL34184.1"/>
    </source>
</evidence>
<evidence type="ECO:0000259" key="3">
    <source>
        <dbReference type="Pfam" id="PF01970"/>
    </source>
</evidence>
<feature type="transmembrane region" description="Helical" evidence="2">
    <location>
        <begin position="469"/>
        <end position="487"/>
    </location>
</feature>
<dbReference type="PANTHER" id="PTHR35342">
    <property type="entry name" value="TRICARBOXYLIC TRANSPORT PROTEIN"/>
    <property type="match status" value="1"/>
</dbReference>
<feature type="transmembrane region" description="Helical" evidence="2">
    <location>
        <begin position="109"/>
        <end position="135"/>
    </location>
</feature>
<keyword evidence="2" id="KW-1133">Transmembrane helix</keyword>
<proteinExistence type="predicted"/>
<dbReference type="Pfam" id="PF01970">
    <property type="entry name" value="TctA"/>
    <property type="match status" value="1"/>
</dbReference>
<feature type="transmembrane region" description="Helical" evidence="2">
    <location>
        <begin position="316"/>
        <end position="336"/>
    </location>
</feature>
<keyword evidence="2" id="KW-0812">Transmembrane</keyword>
<dbReference type="STRING" id="582680.RS86_01285"/>
<feature type="transmembrane region" description="Helical" evidence="2">
    <location>
        <begin position="393"/>
        <end position="426"/>
    </location>
</feature>
<name>A0A0F0LND6_9MICO</name>
<reference evidence="4 5" key="1">
    <citation type="submission" date="2015-02" db="EMBL/GenBank/DDBJ databases">
        <title>Draft genome sequences of ten Microbacterium spp. with emphasis on heavy metal contaminated environments.</title>
        <authorList>
            <person name="Corretto E."/>
        </authorList>
    </citation>
    <scope>NUCLEOTIDE SEQUENCE [LARGE SCALE GENOMIC DNA]</scope>
    <source>
        <strain evidence="4 5">ARN176</strain>
    </source>
</reference>
<feature type="transmembrane region" description="Helical" evidence="2">
    <location>
        <begin position="356"/>
        <end position="381"/>
    </location>
</feature>
<organism evidence="4 5">
    <name type="scientific">Microbacterium azadirachtae</name>
    <dbReference type="NCBI Taxonomy" id="582680"/>
    <lineage>
        <taxon>Bacteria</taxon>
        <taxon>Bacillati</taxon>
        <taxon>Actinomycetota</taxon>
        <taxon>Actinomycetes</taxon>
        <taxon>Micrococcales</taxon>
        <taxon>Microbacteriaceae</taxon>
        <taxon>Microbacterium</taxon>
    </lineage>
</organism>
<feature type="transmembrane region" description="Helical" evidence="2">
    <location>
        <begin position="170"/>
        <end position="186"/>
    </location>
</feature>
<protein>
    <submittedName>
        <fullName evidence="4">Tripartite tricarboxylate transporter TctA family protein</fullName>
    </submittedName>
</protein>
<dbReference type="PATRIC" id="fig|582680.6.peg.1322"/>
<dbReference type="Proteomes" id="UP000033740">
    <property type="component" value="Unassembled WGS sequence"/>
</dbReference>
<feature type="transmembrane region" description="Helical" evidence="2">
    <location>
        <begin position="59"/>
        <end position="82"/>
    </location>
</feature>
<feature type="domain" description="DUF112" evidence="3">
    <location>
        <begin position="20"/>
        <end position="437"/>
    </location>
</feature>
<feature type="transmembrane region" description="Helical" evidence="2">
    <location>
        <begin position="147"/>
        <end position="163"/>
    </location>
</feature>
<gene>
    <name evidence="4" type="ORF">RS86_01285</name>
</gene>
<feature type="region of interest" description="Disordered" evidence="1">
    <location>
        <begin position="509"/>
        <end position="534"/>
    </location>
</feature>
<accession>A0A0F0LND6</accession>
<sequence>MPGLEGLMHGFELAFQPQNLLFALIGTIVGTLVGVLPGIGPALTIALLLPLTYSVDPSAAFIMFAGIYYGAMYGGSTTAILLKTPGESGSVITAIDGNRMARMGRGATALATAAIGSFVAGTIATMLVAFFAPWIVDIAVQLGPQDYLALMVVAFLTVSALVGSSPLRGLISMAVGLAISLVGIDFQSGQQRLTFGLLPLLDGIDTVVLIVALFAIGELFYVVAHQSTLIFKVMPFAGRWMNREDWRRSWKPWLRGTAIGFPLGVIPAGGSEIPTFLSYTLERRLSRRPQEFGHGAIEGVAGPEAANNANAAGTMVPLLTLGIPTSATAAVILVAFQQYGIQTGPQLLETNGPLVWSLIASLVVANAILLLLNLPLVGLWVKLLKIPKPYMFAGIATFAVLGAYAAGGSTFDVGLLLVLGVLGYVMRRFGYPVSPLIVGAILGPIAEVQFRRALDIAGGDPATLISTPFTWAIYGTLALVFVLTFALRRRPSKRDVLVEVGGLPTTLTPTIEVPEPAADTAPEREAARTQSDQG</sequence>
<dbReference type="InterPro" id="IPR002823">
    <property type="entry name" value="DUF112_TM"/>
</dbReference>
<evidence type="ECO:0000256" key="1">
    <source>
        <dbReference type="SAM" id="MobiDB-lite"/>
    </source>
</evidence>
<keyword evidence="2" id="KW-0472">Membrane</keyword>
<keyword evidence="5" id="KW-1185">Reference proteome</keyword>
<dbReference type="RefSeq" id="WP_082076616.1">
    <property type="nucleotide sequence ID" value="NZ_JYIX01000030.1"/>
</dbReference>
<dbReference type="PANTHER" id="PTHR35342:SF5">
    <property type="entry name" value="TRICARBOXYLIC TRANSPORT PROTEIN"/>
    <property type="match status" value="1"/>
</dbReference>
<feature type="transmembrane region" description="Helical" evidence="2">
    <location>
        <begin position="20"/>
        <end position="53"/>
    </location>
</feature>
<dbReference type="AlphaFoldDB" id="A0A0F0LND6"/>